<feature type="transmembrane region" description="Helical" evidence="1">
    <location>
        <begin position="60"/>
        <end position="81"/>
    </location>
</feature>
<reference evidence="3 4" key="1">
    <citation type="submission" date="2019-02" db="EMBL/GenBank/DDBJ databases">
        <title>Deep-cultivation of Planctomycetes and their phenomic and genomic characterization uncovers novel biology.</title>
        <authorList>
            <person name="Wiegand S."/>
            <person name="Jogler M."/>
            <person name="Boedeker C."/>
            <person name="Pinto D."/>
            <person name="Vollmers J."/>
            <person name="Rivas-Marin E."/>
            <person name="Kohn T."/>
            <person name="Peeters S.H."/>
            <person name="Heuer A."/>
            <person name="Rast P."/>
            <person name="Oberbeckmann S."/>
            <person name="Bunk B."/>
            <person name="Jeske O."/>
            <person name="Meyerdierks A."/>
            <person name="Storesund J.E."/>
            <person name="Kallscheuer N."/>
            <person name="Luecker S."/>
            <person name="Lage O.M."/>
            <person name="Pohl T."/>
            <person name="Merkel B.J."/>
            <person name="Hornburger P."/>
            <person name="Mueller R.-W."/>
            <person name="Bruemmer F."/>
            <person name="Labrenz M."/>
            <person name="Spormann A.M."/>
            <person name="Op den Camp H."/>
            <person name="Overmann J."/>
            <person name="Amann R."/>
            <person name="Jetten M.S.M."/>
            <person name="Mascher T."/>
            <person name="Medema M.H."/>
            <person name="Devos D.P."/>
            <person name="Kaster A.-K."/>
            <person name="Ovreas L."/>
            <person name="Rohde M."/>
            <person name="Galperin M.Y."/>
            <person name="Jogler C."/>
        </authorList>
    </citation>
    <scope>NUCLEOTIDE SEQUENCE [LARGE SCALE GENOMIC DNA]</scope>
    <source>
        <strain evidence="3 4">Pan153</strain>
    </source>
</reference>
<feature type="domain" description="RCK N-terminal" evidence="2">
    <location>
        <begin position="174"/>
        <end position="262"/>
    </location>
</feature>
<feature type="transmembrane region" description="Helical" evidence="1">
    <location>
        <begin position="16"/>
        <end position="39"/>
    </location>
</feature>
<gene>
    <name evidence="3" type="ORF">Pan153_24110</name>
</gene>
<evidence type="ECO:0000313" key="3">
    <source>
        <dbReference type="EMBL" id="QDV17756.1"/>
    </source>
</evidence>
<dbReference type="InterPro" id="IPR003148">
    <property type="entry name" value="RCK_N"/>
</dbReference>
<dbReference type="EMBL" id="CP036317">
    <property type="protein sequence ID" value="QDV17756.1"/>
    <property type="molecule type" value="Genomic_DNA"/>
</dbReference>
<dbReference type="Gene3D" id="3.40.50.720">
    <property type="entry name" value="NAD(P)-binding Rossmann-like Domain"/>
    <property type="match status" value="1"/>
</dbReference>
<keyword evidence="1" id="KW-1133">Transmembrane helix</keyword>
<dbReference type="RefSeq" id="WP_145455802.1">
    <property type="nucleotide sequence ID" value="NZ_CP036317.1"/>
</dbReference>
<keyword evidence="1" id="KW-0812">Transmembrane</keyword>
<name>A0A518FN23_9PLAN</name>
<evidence type="ECO:0000313" key="4">
    <source>
        <dbReference type="Proteomes" id="UP000320839"/>
    </source>
</evidence>
<dbReference type="OrthoDB" id="279435at2"/>
<keyword evidence="1" id="KW-0472">Membrane</keyword>
<evidence type="ECO:0000259" key="2">
    <source>
        <dbReference type="Pfam" id="PF02254"/>
    </source>
</evidence>
<proteinExistence type="predicted"/>
<dbReference type="GO" id="GO:0006813">
    <property type="term" value="P:potassium ion transport"/>
    <property type="evidence" value="ECO:0007669"/>
    <property type="project" value="InterPro"/>
</dbReference>
<dbReference type="SUPFAM" id="SSF51735">
    <property type="entry name" value="NAD(P)-binding Rossmann-fold domains"/>
    <property type="match status" value="1"/>
</dbReference>
<dbReference type="InterPro" id="IPR050721">
    <property type="entry name" value="Trk_Ktr_HKT_K-transport"/>
</dbReference>
<dbReference type="InterPro" id="IPR036291">
    <property type="entry name" value="NAD(P)-bd_dom_sf"/>
</dbReference>
<accession>A0A518FN23</accession>
<dbReference type="Pfam" id="PF02254">
    <property type="entry name" value="TrkA_N"/>
    <property type="match status" value="1"/>
</dbReference>
<evidence type="ECO:0000256" key="1">
    <source>
        <dbReference type="SAM" id="Phobius"/>
    </source>
</evidence>
<dbReference type="PANTHER" id="PTHR43833:SF11">
    <property type="entry name" value="VOLTAGE-GATED POTASSIUM CHANNEL KCH"/>
    <property type="match status" value="1"/>
</dbReference>
<organism evidence="3 4">
    <name type="scientific">Gimesia panareensis</name>
    <dbReference type="NCBI Taxonomy" id="2527978"/>
    <lineage>
        <taxon>Bacteria</taxon>
        <taxon>Pseudomonadati</taxon>
        <taxon>Planctomycetota</taxon>
        <taxon>Planctomycetia</taxon>
        <taxon>Planctomycetales</taxon>
        <taxon>Planctomycetaceae</taxon>
        <taxon>Gimesia</taxon>
    </lineage>
</organism>
<dbReference type="AlphaFoldDB" id="A0A518FN23"/>
<dbReference type="PANTHER" id="PTHR43833">
    <property type="entry name" value="POTASSIUM CHANNEL PROTEIN 2-RELATED-RELATED"/>
    <property type="match status" value="1"/>
</dbReference>
<protein>
    <submittedName>
        <fullName evidence="3">TrkA-N domain protein</fullName>
    </submittedName>
</protein>
<dbReference type="Gene3D" id="6.20.350.10">
    <property type="match status" value="1"/>
</dbReference>
<sequence>MNYLKQLFSYQCGFYLYQWILLLLLFVFFVQMMAPQIITKVVRFIRLFGNFTWDQRKQDFFSSILILSMGVCVLFFGTYGYSTQPHTATKSQCNGEQTTAKSGETAIDLEHALYEAIQLLSFNKEIENDNHPINFARDCAILLAFLVASEILRKLFHSSFHTLWLACPVIPRTVICGLGRCGRQLMEDLGETRPLVVVEPNRDNPHLGRARELGVIIVPGHPRSQKLLFWIGAQRAREVFIVTDEDQTNVEAVLDLADLVKQRRGRFFSKTPPRVYAQINDSGLGKMLKESELLREIGMNVSVFNYRDSAAEKLVTDLLIDHLPAQDQVAHFVLCGFGAMGQSLALALAEFFHCENQKRSRMTILHGEDEKNAVERFRSRYPHFSPELIDDASDGWQFPDAADEWGSQALRPVNTFEEGNIIEYVVNAGFQAQPLSLSDDKLLKNLQSLQDYPRICPIVIVCGEEDYQNANAAHDLRLKMREWDLTIPIFAWIPVQPRLADLVVSRQSEPDLPPLIPFGEIQECCNYDSIIHRLRDELAEAIHYAYEESQNNGNPNAVEPLPLSSIKNYDLVWSNLSAATHVPLKLAVMGLEVMTEEQAKRDKRQILNEEDMQKIIEDGQYQKTIATMEHMRWVSERLLRNWKYKAIAAANKLQTDNSTQVAISYADKISRHQFVPFDALPQKEKGKDLDQVAFTLKFCSGIHGKKFTTQKLCLVYRR</sequence>
<dbReference type="Proteomes" id="UP000320839">
    <property type="component" value="Chromosome"/>
</dbReference>